<dbReference type="PANTHER" id="PTHR43539:SF78">
    <property type="entry name" value="FLAVIN-CONTAINING MONOOXYGENASE"/>
    <property type="match status" value="1"/>
</dbReference>
<dbReference type="PANTHER" id="PTHR43539">
    <property type="entry name" value="FLAVIN-BINDING MONOOXYGENASE-LIKE PROTEIN (AFU_ORTHOLOGUE AFUA_4G09220)"/>
    <property type="match status" value="1"/>
</dbReference>
<dbReference type="EMBL" id="CP032509">
    <property type="protein sequence ID" value="AZN70020.1"/>
    <property type="molecule type" value="Genomic_DNA"/>
</dbReference>
<dbReference type="PRINTS" id="PR00368">
    <property type="entry name" value="FADPNR"/>
</dbReference>
<dbReference type="InterPro" id="IPR050982">
    <property type="entry name" value="Auxin_biosynth/cation_transpt"/>
</dbReference>
<dbReference type="PRINTS" id="PR00469">
    <property type="entry name" value="PNDRDTASEII"/>
</dbReference>
<evidence type="ECO:0000313" key="2">
    <source>
        <dbReference type="EMBL" id="AZN70020.1"/>
    </source>
</evidence>
<dbReference type="GO" id="GO:0004497">
    <property type="term" value="F:monooxygenase activity"/>
    <property type="evidence" value="ECO:0007669"/>
    <property type="project" value="TreeGrafter"/>
</dbReference>
<name>A0A3Q8XLB9_9HYPH</name>
<keyword evidence="3" id="KW-1185">Reference proteome</keyword>
<sequence>MERSVLVIGAGQAGLAAAYHLARAGADYSIADANRRVGDSWRARYDALTLFTPRQFSALPGLELSGNREGYSNRDEFADYLEAYASRLKLPVETGRRVVRLSRLDDGRFEATFEDGGKRQASEIIVAAGAFQVPRIPTVAGKFGSDVLHLTTDIFRNANQLPDGPVLIVGDGASGRDIAVECRRTQPVILATGKPRKLLPERILGKSIWWWLHLTGALTASPDSLLGSRVRATDAFPDRDRSLESLKRKDIRIAPRLVNADETTARFSDGSSAEVRTVVWTVGYRDDSSWLDVPLAVNEDGSFRHEAGVSPVKGLYFVGRPWQRNRASALIMGAGPDAELVVQRLLADRGG</sequence>
<protein>
    <submittedName>
        <fullName evidence="2">Potassium transporter</fullName>
    </submittedName>
</protein>
<reference evidence="2 3" key="1">
    <citation type="submission" date="2018-09" db="EMBL/GenBank/DDBJ databases">
        <title>Marinorhizobium profundi gen. nov., sp. nov., isolated from a deep-sea sediment sample from the New Britain Trench and proposal of Marinorhizobiaceae fam. nov. in the order Rhizobiales of the class Alphaproteobacteria.</title>
        <authorList>
            <person name="Cao J."/>
        </authorList>
    </citation>
    <scope>NUCLEOTIDE SEQUENCE [LARGE SCALE GENOMIC DNA]</scope>
    <source>
        <strain evidence="2 3">WS11</strain>
    </source>
</reference>
<dbReference type="InterPro" id="IPR036188">
    <property type="entry name" value="FAD/NAD-bd_sf"/>
</dbReference>
<accession>A0A3Q8XLB9</accession>
<dbReference type="Proteomes" id="UP000268192">
    <property type="component" value="Chromosome"/>
</dbReference>
<dbReference type="Pfam" id="PF13738">
    <property type="entry name" value="Pyr_redox_3"/>
    <property type="match status" value="1"/>
</dbReference>
<dbReference type="AlphaFoldDB" id="A0A3Q8XLB9"/>
<keyword evidence="1" id="KW-0560">Oxidoreductase</keyword>
<organism evidence="2 3">
    <name type="scientific">Georhizobium profundi</name>
    <dbReference type="NCBI Taxonomy" id="2341112"/>
    <lineage>
        <taxon>Bacteria</taxon>
        <taxon>Pseudomonadati</taxon>
        <taxon>Pseudomonadota</taxon>
        <taxon>Alphaproteobacteria</taxon>
        <taxon>Hyphomicrobiales</taxon>
        <taxon>Rhizobiaceae</taxon>
        <taxon>Georhizobium</taxon>
    </lineage>
</organism>
<dbReference type="Gene3D" id="3.50.50.60">
    <property type="entry name" value="FAD/NAD(P)-binding domain"/>
    <property type="match status" value="1"/>
</dbReference>
<dbReference type="KEGG" id="abaw:D5400_00905"/>
<proteinExistence type="predicted"/>
<evidence type="ECO:0000313" key="3">
    <source>
        <dbReference type="Proteomes" id="UP000268192"/>
    </source>
</evidence>
<dbReference type="SUPFAM" id="SSF51905">
    <property type="entry name" value="FAD/NAD(P)-binding domain"/>
    <property type="match status" value="2"/>
</dbReference>
<dbReference type="OrthoDB" id="9773233at2"/>
<evidence type="ECO:0000256" key="1">
    <source>
        <dbReference type="ARBA" id="ARBA00023002"/>
    </source>
</evidence>
<dbReference type="GO" id="GO:0050660">
    <property type="term" value="F:flavin adenine dinucleotide binding"/>
    <property type="evidence" value="ECO:0007669"/>
    <property type="project" value="TreeGrafter"/>
</dbReference>
<gene>
    <name evidence="2" type="ORF">D5400_00905</name>
</gene>